<evidence type="ECO:0000313" key="1">
    <source>
        <dbReference type="EMBL" id="KAE8977852.1"/>
    </source>
</evidence>
<proteinExistence type="predicted"/>
<reference evidence="1 4" key="1">
    <citation type="submission" date="2018-09" db="EMBL/GenBank/DDBJ databases">
        <title>Genomic investigation of the strawberry pathogen Phytophthora fragariae indicates pathogenicity is determined by transcriptional variation in three key races.</title>
        <authorList>
            <person name="Adams T.M."/>
            <person name="Armitage A.D."/>
            <person name="Sobczyk M.K."/>
            <person name="Bates H.J."/>
            <person name="Dunwell J.M."/>
            <person name="Nellist C.F."/>
            <person name="Harrison R.J."/>
        </authorList>
    </citation>
    <scope>NUCLEOTIDE SEQUENCE [LARGE SCALE GENOMIC DNA]</scope>
    <source>
        <strain evidence="1 4">SCRP324</strain>
        <strain evidence="2 3">SCRP333</strain>
    </source>
</reference>
<organism evidence="1 4">
    <name type="scientific">Phytophthora rubi</name>
    <dbReference type="NCBI Taxonomy" id="129364"/>
    <lineage>
        <taxon>Eukaryota</taxon>
        <taxon>Sar</taxon>
        <taxon>Stramenopiles</taxon>
        <taxon>Oomycota</taxon>
        <taxon>Peronosporomycetes</taxon>
        <taxon>Peronosporales</taxon>
        <taxon>Peronosporaceae</taxon>
        <taxon>Phytophthora</taxon>
    </lineage>
</organism>
<accession>A0A6A3I8S3</accession>
<dbReference type="Proteomes" id="UP000435112">
    <property type="component" value="Unassembled WGS sequence"/>
</dbReference>
<protein>
    <submittedName>
        <fullName evidence="1">Uncharacterized protein</fullName>
    </submittedName>
</protein>
<dbReference type="EMBL" id="QXFT01003449">
    <property type="protein sequence ID" value="KAE9285689.1"/>
    <property type="molecule type" value="Genomic_DNA"/>
</dbReference>
<comment type="caution">
    <text evidence="1">The sequence shown here is derived from an EMBL/GenBank/DDBJ whole genome shotgun (WGS) entry which is preliminary data.</text>
</comment>
<gene>
    <name evidence="1" type="ORF">PR002_g24890</name>
    <name evidence="2" type="ORF">PR003_g26509</name>
</gene>
<dbReference type="EMBL" id="QXFU01003158">
    <property type="protein sequence ID" value="KAE8977852.1"/>
    <property type="molecule type" value="Genomic_DNA"/>
</dbReference>
<evidence type="ECO:0000313" key="3">
    <source>
        <dbReference type="Proteomes" id="UP000434957"/>
    </source>
</evidence>
<keyword evidence="3" id="KW-1185">Reference proteome</keyword>
<evidence type="ECO:0000313" key="2">
    <source>
        <dbReference type="EMBL" id="KAE9285689.1"/>
    </source>
</evidence>
<dbReference type="OrthoDB" id="124408at2759"/>
<dbReference type="Proteomes" id="UP000434957">
    <property type="component" value="Unassembled WGS sequence"/>
</dbReference>
<name>A0A6A3I8S3_9STRA</name>
<sequence>MVERLFGVARAVLRHERHRLSPMVLKMILVLGSNTFWNVATVEQCL</sequence>
<evidence type="ECO:0000313" key="4">
    <source>
        <dbReference type="Proteomes" id="UP000435112"/>
    </source>
</evidence>
<dbReference type="AlphaFoldDB" id="A0A6A3I8S3"/>